<sequence length="327" mass="34131">MKPFRPLAAALLAAATLAAAGPARAQADNWPSKPITLIVPYAPGGFADTRVRLLARKLGESLRQTVVVENKAGAGGVIGTNLIAKAAPDGYTIGTGNLAPMAVNPTLMPAIPYDAQKDLAPVVLIENSPLVLSVHNTLPVKNLQDLIALARKEPGKLTFGSSGVGGAHHLSGEMFREQAGIDIVHVPYKGGSLAATDLMGGHITMMFEMGYSALPSIQSKKVHPIAVTSLKRLDVLPDVPTMAESGLPGFESYNWQGIVAPAGTPAPIIARLNAEFNKILKDPEVVKAIADTGSQAGGGTPEEFGAFIKSETEKWAKVIKAGNISLQ</sequence>
<dbReference type="AlphaFoldDB" id="A0A0C6PA62"/>
<organism evidence="3 4">
    <name type="scientific">Bordetella bronchiseptica 253</name>
    <dbReference type="NCBI Taxonomy" id="568707"/>
    <lineage>
        <taxon>Bacteria</taxon>
        <taxon>Pseudomonadati</taxon>
        <taxon>Pseudomonadota</taxon>
        <taxon>Betaproteobacteria</taxon>
        <taxon>Burkholderiales</taxon>
        <taxon>Alcaligenaceae</taxon>
        <taxon>Bordetella</taxon>
    </lineage>
</organism>
<dbReference type="HOGENOM" id="CLU_045683_0_1_4"/>
<dbReference type="InterPro" id="IPR005064">
    <property type="entry name" value="BUG"/>
</dbReference>
<evidence type="ECO:0000313" key="4">
    <source>
        <dbReference type="Proteomes" id="UP000007564"/>
    </source>
</evidence>
<dbReference type="PANTHER" id="PTHR42928:SF5">
    <property type="entry name" value="BLR1237 PROTEIN"/>
    <property type="match status" value="1"/>
</dbReference>
<proteinExistence type="inferred from homology"/>
<dbReference type="RefSeq" id="WP_015064800.1">
    <property type="nucleotide sequence ID" value="NC_019382.1"/>
</dbReference>
<dbReference type="OrthoDB" id="8678477at2"/>
<comment type="similarity">
    <text evidence="1">Belongs to the UPF0065 (bug) family.</text>
</comment>
<feature type="signal peptide" evidence="2">
    <location>
        <begin position="1"/>
        <end position="25"/>
    </location>
</feature>
<feature type="chain" id="PRO_5002190178" evidence="2">
    <location>
        <begin position="26"/>
        <end position="327"/>
    </location>
</feature>
<dbReference type="InterPro" id="IPR042100">
    <property type="entry name" value="Bug_dom1"/>
</dbReference>
<gene>
    <name evidence="3" type="ORF">BN112_3587</name>
</gene>
<dbReference type="PIRSF" id="PIRSF017082">
    <property type="entry name" value="YflP"/>
    <property type="match status" value="1"/>
</dbReference>
<dbReference type="KEGG" id="bbh:BN112_3587"/>
<dbReference type="Gene3D" id="3.40.190.150">
    <property type="entry name" value="Bordetella uptake gene, domain 1"/>
    <property type="match status" value="1"/>
</dbReference>
<dbReference type="Pfam" id="PF03401">
    <property type="entry name" value="TctC"/>
    <property type="match status" value="1"/>
</dbReference>
<dbReference type="SUPFAM" id="SSF53850">
    <property type="entry name" value="Periplasmic binding protein-like II"/>
    <property type="match status" value="1"/>
</dbReference>
<protein>
    <submittedName>
        <fullName evidence="3">Putative exported protein</fullName>
    </submittedName>
</protein>
<dbReference type="EMBL" id="HE965806">
    <property type="protein sequence ID" value="CCJ55501.1"/>
    <property type="molecule type" value="Genomic_DNA"/>
</dbReference>
<keyword evidence="2" id="KW-0732">Signal</keyword>
<dbReference type="Gene3D" id="3.40.190.10">
    <property type="entry name" value="Periplasmic binding protein-like II"/>
    <property type="match status" value="1"/>
</dbReference>
<dbReference type="PANTHER" id="PTHR42928">
    <property type="entry name" value="TRICARBOXYLATE-BINDING PROTEIN"/>
    <property type="match status" value="1"/>
</dbReference>
<evidence type="ECO:0000313" key="3">
    <source>
        <dbReference type="EMBL" id="CCJ55501.1"/>
    </source>
</evidence>
<dbReference type="CDD" id="cd13578">
    <property type="entry name" value="PBP2_Bug27"/>
    <property type="match status" value="1"/>
</dbReference>
<dbReference type="Proteomes" id="UP000007564">
    <property type="component" value="Chromosome"/>
</dbReference>
<evidence type="ECO:0000256" key="2">
    <source>
        <dbReference type="SAM" id="SignalP"/>
    </source>
</evidence>
<name>A0A0C6PA62_BORBO</name>
<accession>A0A0C6PA62</accession>
<reference evidence="3 4" key="1">
    <citation type="journal article" date="2012" name="BMC Genomics">
        <title>Comparative genomics of the classical Bordetella subspecies: the evolution and exchange of virulence-associated diversity amongst closely related pathogens.</title>
        <authorList>
            <person name="Park J."/>
            <person name="Zhang Y."/>
            <person name="Buboltz A.M."/>
            <person name="Zhang X."/>
            <person name="Schuster S.C."/>
            <person name="Ahuja U."/>
            <person name="Liu M."/>
            <person name="Miller J.F."/>
            <person name="Sebaihia M."/>
            <person name="Bentley S.D."/>
            <person name="Parkhill J."/>
            <person name="Harvill E.T."/>
        </authorList>
    </citation>
    <scope>NUCLEOTIDE SEQUENCE [LARGE SCALE GENOMIC DNA]</scope>
    <source>
        <strain evidence="3 4">253</strain>
    </source>
</reference>
<evidence type="ECO:0000256" key="1">
    <source>
        <dbReference type="ARBA" id="ARBA00006987"/>
    </source>
</evidence>